<dbReference type="NCBIfam" id="TIGR00125">
    <property type="entry name" value="cyt_tran_rel"/>
    <property type="match status" value="1"/>
</dbReference>
<dbReference type="Pfam" id="PF01467">
    <property type="entry name" value="CTP_transf_like"/>
    <property type="match status" value="1"/>
</dbReference>
<feature type="domain" description="Cytidyltransferase-like" evidence="10">
    <location>
        <begin position="5"/>
        <end position="133"/>
    </location>
</feature>
<dbReference type="CDD" id="cd02163">
    <property type="entry name" value="PPAT"/>
    <property type="match status" value="1"/>
</dbReference>
<reference evidence="11" key="1">
    <citation type="submission" date="2022-05" db="EMBL/GenBank/DDBJ databases">
        <authorList>
            <person name="Oliphant S.A."/>
            <person name="Watson-Haigh N.S."/>
            <person name="Sumby K.M."/>
            <person name="Gardner J.M."/>
            <person name="Jiranek V."/>
        </authorList>
    </citation>
    <scope>NUCLEOTIDE SEQUENCE</scope>
    <source>
        <strain evidence="11">KI4_B1</strain>
    </source>
</reference>
<feature type="binding site" evidence="9">
    <location>
        <position position="9"/>
    </location>
    <ligand>
        <name>substrate</name>
    </ligand>
</feature>
<accession>A0A9Q8ZTU8</accession>
<feature type="binding site" evidence="9">
    <location>
        <position position="73"/>
    </location>
    <ligand>
        <name>substrate</name>
    </ligand>
</feature>
<comment type="similarity">
    <text evidence="9">Belongs to the bacterial CoaD family.</text>
</comment>
<dbReference type="EC" id="2.7.7.3" evidence="9"/>
<feature type="binding site" evidence="9">
    <location>
        <begin position="88"/>
        <end position="90"/>
    </location>
    <ligand>
        <name>ATP</name>
        <dbReference type="ChEBI" id="CHEBI:30616"/>
    </ligand>
</feature>
<feature type="binding site" evidence="9">
    <location>
        <position position="87"/>
    </location>
    <ligand>
        <name>substrate</name>
    </ligand>
</feature>
<comment type="cofactor">
    <cofactor evidence="9">
        <name>Mg(2+)</name>
        <dbReference type="ChEBI" id="CHEBI:18420"/>
    </cofactor>
</comment>
<feature type="binding site" evidence="9">
    <location>
        <position position="98"/>
    </location>
    <ligand>
        <name>ATP</name>
        <dbReference type="ChEBI" id="CHEBI:30616"/>
    </ligand>
</feature>
<feature type="binding site" evidence="9">
    <location>
        <position position="41"/>
    </location>
    <ligand>
        <name>substrate</name>
    </ligand>
</feature>
<dbReference type="NCBIfam" id="TIGR01510">
    <property type="entry name" value="coaD_prev_kdtB"/>
    <property type="match status" value="1"/>
</dbReference>
<dbReference type="GO" id="GO:0004595">
    <property type="term" value="F:pantetheine-phosphate adenylyltransferase activity"/>
    <property type="evidence" value="ECO:0007669"/>
    <property type="project" value="UniProtKB-UniRule"/>
</dbReference>
<evidence type="ECO:0000256" key="1">
    <source>
        <dbReference type="ARBA" id="ARBA00022490"/>
    </source>
</evidence>
<dbReference type="AlphaFoldDB" id="A0A9Q8ZTU8"/>
<feature type="site" description="Transition state stabilizer" evidence="9">
    <location>
        <position position="17"/>
    </location>
</feature>
<feature type="binding site" evidence="9">
    <location>
        <begin position="123"/>
        <end position="129"/>
    </location>
    <ligand>
        <name>ATP</name>
        <dbReference type="ChEBI" id="CHEBI:30616"/>
    </ligand>
</feature>
<evidence type="ECO:0000256" key="4">
    <source>
        <dbReference type="ARBA" id="ARBA00022741"/>
    </source>
</evidence>
<keyword evidence="5 9" id="KW-0067">ATP-binding</keyword>
<comment type="subunit">
    <text evidence="9">Homohexamer.</text>
</comment>
<evidence type="ECO:0000256" key="5">
    <source>
        <dbReference type="ARBA" id="ARBA00022840"/>
    </source>
</evidence>
<dbReference type="InterPro" id="IPR004821">
    <property type="entry name" value="Cyt_trans-like"/>
</dbReference>
<evidence type="ECO:0000256" key="6">
    <source>
        <dbReference type="ARBA" id="ARBA00022842"/>
    </source>
</evidence>
<evidence type="ECO:0000256" key="3">
    <source>
        <dbReference type="ARBA" id="ARBA00022695"/>
    </source>
</evidence>
<comment type="catalytic activity">
    <reaction evidence="8 9">
        <text>(R)-4'-phosphopantetheine + ATP + H(+) = 3'-dephospho-CoA + diphosphate</text>
        <dbReference type="Rhea" id="RHEA:19801"/>
        <dbReference type="ChEBI" id="CHEBI:15378"/>
        <dbReference type="ChEBI" id="CHEBI:30616"/>
        <dbReference type="ChEBI" id="CHEBI:33019"/>
        <dbReference type="ChEBI" id="CHEBI:57328"/>
        <dbReference type="ChEBI" id="CHEBI:61723"/>
        <dbReference type="EC" id="2.7.7.3"/>
    </reaction>
</comment>
<dbReference type="InterPro" id="IPR014729">
    <property type="entry name" value="Rossmann-like_a/b/a_fold"/>
</dbReference>
<dbReference type="HAMAP" id="MF_00151">
    <property type="entry name" value="PPAT_bact"/>
    <property type="match status" value="1"/>
</dbReference>
<name>A0A9Q8ZTU8_9LACO</name>
<dbReference type="PRINTS" id="PR01020">
    <property type="entry name" value="LPSBIOSNTHSS"/>
</dbReference>
<keyword evidence="6 9" id="KW-0460">Magnesium</keyword>
<dbReference type="GO" id="GO:0005737">
    <property type="term" value="C:cytoplasm"/>
    <property type="evidence" value="ECO:0007669"/>
    <property type="project" value="UniProtKB-SubCell"/>
</dbReference>
<keyword evidence="2 9" id="KW-0808">Transferase</keyword>
<evidence type="ECO:0000313" key="12">
    <source>
        <dbReference type="Proteomes" id="UP001055911"/>
    </source>
</evidence>
<dbReference type="PANTHER" id="PTHR21342">
    <property type="entry name" value="PHOSPHOPANTETHEINE ADENYLYLTRANSFERASE"/>
    <property type="match status" value="1"/>
</dbReference>
<dbReference type="PANTHER" id="PTHR21342:SF1">
    <property type="entry name" value="PHOSPHOPANTETHEINE ADENYLYLTRANSFERASE"/>
    <property type="match status" value="1"/>
</dbReference>
<dbReference type="GO" id="GO:0005524">
    <property type="term" value="F:ATP binding"/>
    <property type="evidence" value="ECO:0007669"/>
    <property type="project" value="UniProtKB-KW"/>
</dbReference>
<sequence length="160" mass="17752">MKTAVYPGSFDPLTNGHLNIIKRASEIFDHVIVAIGMNPSKQSLFSVDERIALIKESTQGITNVSVASYSGLTAEFVKSQHTNIVVRGTRDSRDFVYEQEIANLNGLLDEQIETILLFANRNYELISSSMVKEINSFGGDVHKFVPDPVARALQERSNHA</sequence>
<dbReference type="Proteomes" id="UP001055911">
    <property type="component" value="Chromosome"/>
</dbReference>
<dbReference type="GO" id="GO:0015937">
    <property type="term" value="P:coenzyme A biosynthetic process"/>
    <property type="evidence" value="ECO:0007669"/>
    <property type="project" value="UniProtKB-UniRule"/>
</dbReference>
<keyword evidence="7 9" id="KW-0173">Coenzyme A biosynthesis</keyword>
<protein>
    <recommendedName>
        <fullName evidence="9">Phosphopantetheine adenylyltransferase</fullName>
        <ecNumber evidence="9">2.7.7.3</ecNumber>
    </recommendedName>
    <alternativeName>
        <fullName evidence="9">Dephospho-CoA pyrophosphorylase</fullName>
    </alternativeName>
    <alternativeName>
        <fullName evidence="9">Pantetheine-phosphate adenylyltransferase</fullName>
        <shortName evidence="9">PPAT</shortName>
    </alternativeName>
</protein>
<evidence type="ECO:0000256" key="2">
    <source>
        <dbReference type="ARBA" id="ARBA00022679"/>
    </source>
</evidence>
<dbReference type="InterPro" id="IPR001980">
    <property type="entry name" value="PPAT"/>
</dbReference>
<keyword evidence="4 9" id="KW-0547">Nucleotide-binding</keyword>
<comment type="pathway">
    <text evidence="9">Cofactor biosynthesis; coenzyme A biosynthesis; CoA from (R)-pantothenate: step 4/5.</text>
</comment>
<evidence type="ECO:0000259" key="10">
    <source>
        <dbReference type="Pfam" id="PF01467"/>
    </source>
</evidence>
<evidence type="ECO:0000256" key="8">
    <source>
        <dbReference type="ARBA" id="ARBA00029346"/>
    </source>
</evidence>
<dbReference type="SUPFAM" id="SSF52374">
    <property type="entry name" value="Nucleotidylyl transferase"/>
    <property type="match status" value="1"/>
</dbReference>
<dbReference type="RefSeq" id="WP_252767039.1">
    <property type="nucleotide sequence ID" value="NZ_CP097117.1"/>
</dbReference>
<gene>
    <name evidence="9 11" type="primary">coaD</name>
    <name evidence="11" type="ORF">M3M40_01495</name>
</gene>
<keyword evidence="12" id="KW-1185">Reference proteome</keyword>
<evidence type="ECO:0000256" key="7">
    <source>
        <dbReference type="ARBA" id="ARBA00022993"/>
    </source>
</evidence>
<evidence type="ECO:0000256" key="9">
    <source>
        <dbReference type="HAMAP-Rule" id="MF_00151"/>
    </source>
</evidence>
<feature type="binding site" evidence="9">
    <location>
        <begin position="9"/>
        <end position="10"/>
    </location>
    <ligand>
        <name>ATP</name>
        <dbReference type="ChEBI" id="CHEBI:30616"/>
    </ligand>
</feature>
<organism evidence="11 12">
    <name type="scientific">Fructilactobacillus cliffordii</name>
    <dbReference type="NCBI Taxonomy" id="2940299"/>
    <lineage>
        <taxon>Bacteria</taxon>
        <taxon>Bacillati</taxon>
        <taxon>Bacillota</taxon>
        <taxon>Bacilli</taxon>
        <taxon>Lactobacillales</taxon>
        <taxon>Lactobacillaceae</taxon>
        <taxon>Fructilactobacillus</taxon>
    </lineage>
</organism>
<keyword evidence="3 9" id="KW-0548">Nucleotidyltransferase</keyword>
<dbReference type="Gene3D" id="3.40.50.620">
    <property type="entry name" value="HUPs"/>
    <property type="match status" value="1"/>
</dbReference>
<evidence type="ECO:0000313" key="11">
    <source>
        <dbReference type="EMBL" id="USS89489.1"/>
    </source>
</evidence>
<feature type="binding site" evidence="9">
    <location>
        <position position="17"/>
    </location>
    <ligand>
        <name>ATP</name>
        <dbReference type="ChEBI" id="CHEBI:30616"/>
    </ligand>
</feature>
<proteinExistence type="inferred from homology"/>
<dbReference type="EMBL" id="CP097119">
    <property type="protein sequence ID" value="USS89489.1"/>
    <property type="molecule type" value="Genomic_DNA"/>
</dbReference>
<comment type="function">
    <text evidence="9">Reversibly transfers an adenylyl group from ATP to 4'-phosphopantetheine, yielding dephospho-CoA (dPCoA) and pyrophosphate.</text>
</comment>
<keyword evidence="1 9" id="KW-0963">Cytoplasm</keyword>
<comment type="subcellular location">
    <subcellularLocation>
        <location evidence="9">Cytoplasm</location>
    </subcellularLocation>
</comment>